<feature type="compositionally biased region" description="Low complexity" evidence="3">
    <location>
        <begin position="205"/>
        <end position="215"/>
    </location>
</feature>
<dbReference type="EMBL" id="BNJQ01000035">
    <property type="protein sequence ID" value="GHP11609.1"/>
    <property type="molecule type" value="Genomic_DNA"/>
</dbReference>
<proteinExistence type="predicted"/>
<keyword evidence="1" id="KW-0677">Repeat</keyword>
<evidence type="ECO:0000313" key="4">
    <source>
        <dbReference type="EMBL" id="GHP11609.1"/>
    </source>
</evidence>
<dbReference type="AlphaFoldDB" id="A0A830I3K6"/>
<feature type="region of interest" description="Disordered" evidence="3">
    <location>
        <begin position="38"/>
        <end position="76"/>
    </location>
</feature>
<sequence length="236" mass="25946">MKNAPESAQWSRIDAWSRTCAVVKKLVKLVKSRMVTRSSSSFDAEDDQQLRGGQGTDSVGATTAAPTTATDTNDDDKIKKLEGDLAAKEKEISKLKQELENAINLVYTGEWRDGVRHGKGEFYAQEIGGTGTGRYLHYVGEFSGGAFHGEGKEYDEQGDLLYVGPFVEGLRDGFGVEYHPDAQRQVKFEGRFKAGKRQGHGKLFSKTSTSSSENSPPMQKVLLEGVWTCGKFEAVH</sequence>
<dbReference type="OrthoDB" id="406044at2759"/>
<gene>
    <name evidence="4" type="ORF">PPROV_001033700</name>
</gene>
<feature type="coiled-coil region" evidence="2">
    <location>
        <begin position="78"/>
        <end position="105"/>
    </location>
</feature>
<feature type="compositionally biased region" description="Low complexity" evidence="3">
    <location>
        <begin position="61"/>
        <end position="71"/>
    </location>
</feature>
<dbReference type="SMART" id="SM00698">
    <property type="entry name" value="MORN"/>
    <property type="match status" value="4"/>
</dbReference>
<evidence type="ECO:0000256" key="2">
    <source>
        <dbReference type="SAM" id="Coils"/>
    </source>
</evidence>
<comment type="caution">
    <text evidence="4">The sequence shown here is derived from an EMBL/GenBank/DDBJ whole genome shotgun (WGS) entry which is preliminary data.</text>
</comment>
<feature type="region of interest" description="Disordered" evidence="3">
    <location>
        <begin position="197"/>
        <end position="217"/>
    </location>
</feature>
<dbReference type="PANTHER" id="PTHR43215:SF14">
    <property type="entry name" value="RADIAL SPOKE HEAD 1 HOMOLOG"/>
    <property type="match status" value="1"/>
</dbReference>
<dbReference type="Pfam" id="PF02493">
    <property type="entry name" value="MORN"/>
    <property type="match status" value="4"/>
</dbReference>
<evidence type="ECO:0000256" key="1">
    <source>
        <dbReference type="ARBA" id="ARBA00022737"/>
    </source>
</evidence>
<dbReference type="InterPro" id="IPR003409">
    <property type="entry name" value="MORN"/>
</dbReference>
<dbReference type="Gene3D" id="2.20.110.10">
    <property type="entry name" value="Histone H3 K4-specific methyltransferase SET7/9 N-terminal domain"/>
    <property type="match status" value="1"/>
</dbReference>
<dbReference type="GO" id="GO:0016020">
    <property type="term" value="C:membrane"/>
    <property type="evidence" value="ECO:0007669"/>
    <property type="project" value="UniProtKB-ARBA"/>
</dbReference>
<organism evidence="4 5">
    <name type="scientific">Pycnococcus provasolii</name>
    <dbReference type="NCBI Taxonomy" id="41880"/>
    <lineage>
        <taxon>Eukaryota</taxon>
        <taxon>Viridiplantae</taxon>
        <taxon>Chlorophyta</taxon>
        <taxon>Pseudoscourfieldiophyceae</taxon>
        <taxon>Pseudoscourfieldiales</taxon>
        <taxon>Pycnococcaceae</taxon>
        <taxon>Pycnococcus</taxon>
    </lineage>
</organism>
<keyword evidence="5" id="KW-1185">Reference proteome</keyword>
<evidence type="ECO:0000256" key="3">
    <source>
        <dbReference type="SAM" id="MobiDB-lite"/>
    </source>
</evidence>
<reference evidence="4" key="1">
    <citation type="submission" date="2020-10" db="EMBL/GenBank/DDBJ databases">
        <title>Unveiling of a novel bifunctional photoreceptor, Dualchrome1, isolated from a cosmopolitan green alga.</title>
        <authorList>
            <person name="Suzuki S."/>
            <person name="Kawachi M."/>
        </authorList>
    </citation>
    <scope>NUCLEOTIDE SEQUENCE</scope>
    <source>
        <strain evidence="4">NIES 2893</strain>
    </source>
</reference>
<dbReference type="SUPFAM" id="SSF82185">
    <property type="entry name" value="Histone H3 K4-specific methyltransferase SET7/9 N-terminal domain"/>
    <property type="match status" value="1"/>
</dbReference>
<keyword evidence="2" id="KW-0175">Coiled coil</keyword>
<evidence type="ECO:0000313" key="5">
    <source>
        <dbReference type="Proteomes" id="UP000660262"/>
    </source>
</evidence>
<dbReference type="Proteomes" id="UP000660262">
    <property type="component" value="Unassembled WGS sequence"/>
</dbReference>
<accession>A0A830I3K6</accession>
<dbReference type="PANTHER" id="PTHR43215">
    <property type="entry name" value="RADIAL SPOKE HEAD 1 HOMOLOG"/>
    <property type="match status" value="1"/>
</dbReference>
<name>A0A830I3K6_9CHLO</name>
<protein>
    <submittedName>
        <fullName evidence="4">Uncharacterized protein</fullName>
    </submittedName>
</protein>